<dbReference type="SUPFAM" id="SSF48008">
    <property type="entry name" value="GntR ligand-binding domain-like"/>
    <property type="match status" value="1"/>
</dbReference>
<dbReference type="InterPro" id="IPR000524">
    <property type="entry name" value="Tscrpt_reg_HTH_GntR"/>
</dbReference>
<feature type="domain" description="HTH gntR-type" evidence="4">
    <location>
        <begin position="1"/>
        <end position="66"/>
    </location>
</feature>
<dbReference type="PANTHER" id="PTHR43537">
    <property type="entry name" value="TRANSCRIPTIONAL REGULATOR, GNTR FAMILY"/>
    <property type="match status" value="1"/>
</dbReference>
<dbReference type="InterPro" id="IPR008920">
    <property type="entry name" value="TF_FadR/GntR_C"/>
</dbReference>
<evidence type="ECO:0000313" key="5">
    <source>
        <dbReference type="EMBL" id="MFC5863218.1"/>
    </source>
</evidence>
<dbReference type="EMBL" id="JBHSPH010000003">
    <property type="protein sequence ID" value="MFC5863218.1"/>
    <property type="molecule type" value="Genomic_DNA"/>
</dbReference>
<dbReference type="Pfam" id="PF07729">
    <property type="entry name" value="FCD"/>
    <property type="match status" value="1"/>
</dbReference>
<dbReference type="PANTHER" id="PTHR43537:SF20">
    <property type="entry name" value="HTH-TYPE TRANSCRIPTIONAL REPRESSOR GLAR"/>
    <property type="match status" value="1"/>
</dbReference>
<evidence type="ECO:0000256" key="2">
    <source>
        <dbReference type="ARBA" id="ARBA00023125"/>
    </source>
</evidence>
<gene>
    <name evidence="5" type="ORF">ACFPT7_13010</name>
</gene>
<dbReference type="Gene3D" id="1.10.10.10">
    <property type="entry name" value="Winged helix-like DNA-binding domain superfamily/Winged helix DNA-binding domain"/>
    <property type="match status" value="1"/>
</dbReference>
<dbReference type="InterPro" id="IPR036390">
    <property type="entry name" value="WH_DNA-bd_sf"/>
</dbReference>
<evidence type="ECO:0000313" key="6">
    <source>
        <dbReference type="Proteomes" id="UP001596091"/>
    </source>
</evidence>
<keyword evidence="2" id="KW-0238">DNA-binding</keyword>
<organism evidence="5 6">
    <name type="scientific">Acidicapsa dinghuensis</name>
    <dbReference type="NCBI Taxonomy" id="2218256"/>
    <lineage>
        <taxon>Bacteria</taxon>
        <taxon>Pseudomonadati</taxon>
        <taxon>Acidobacteriota</taxon>
        <taxon>Terriglobia</taxon>
        <taxon>Terriglobales</taxon>
        <taxon>Acidobacteriaceae</taxon>
        <taxon>Acidicapsa</taxon>
    </lineage>
</organism>
<comment type="caution">
    <text evidence="5">The sequence shown here is derived from an EMBL/GenBank/DDBJ whole genome shotgun (WGS) entry which is preliminary data.</text>
</comment>
<dbReference type="InterPro" id="IPR036388">
    <property type="entry name" value="WH-like_DNA-bd_sf"/>
</dbReference>
<dbReference type="Pfam" id="PF00392">
    <property type="entry name" value="GntR"/>
    <property type="match status" value="1"/>
</dbReference>
<keyword evidence="6" id="KW-1185">Reference proteome</keyword>
<keyword evidence="1" id="KW-0805">Transcription regulation</keyword>
<dbReference type="InterPro" id="IPR011711">
    <property type="entry name" value="GntR_C"/>
</dbReference>
<dbReference type="RefSeq" id="WP_263340525.1">
    <property type="nucleotide sequence ID" value="NZ_JAGSYH010000005.1"/>
</dbReference>
<dbReference type="Gene3D" id="1.20.120.530">
    <property type="entry name" value="GntR ligand-binding domain-like"/>
    <property type="match status" value="1"/>
</dbReference>
<keyword evidence="3" id="KW-0804">Transcription</keyword>
<name>A0ABW1EJR3_9BACT</name>
<evidence type="ECO:0000259" key="4">
    <source>
        <dbReference type="PROSITE" id="PS50949"/>
    </source>
</evidence>
<evidence type="ECO:0000256" key="1">
    <source>
        <dbReference type="ARBA" id="ARBA00023015"/>
    </source>
</evidence>
<reference evidence="6" key="1">
    <citation type="journal article" date="2019" name="Int. J. Syst. Evol. Microbiol.">
        <title>The Global Catalogue of Microorganisms (GCM) 10K type strain sequencing project: providing services to taxonomists for standard genome sequencing and annotation.</title>
        <authorList>
            <consortium name="The Broad Institute Genomics Platform"/>
            <consortium name="The Broad Institute Genome Sequencing Center for Infectious Disease"/>
            <person name="Wu L."/>
            <person name="Ma J."/>
        </authorList>
    </citation>
    <scope>NUCLEOTIDE SEQUENCE [LARGE SCALE GENOMIC DNA]</scope>
    <source>
        <strain evidence="6">JCM 4087</strain>
    </source>
</reference>
<sequence length="256" mass="28302">MTQGAYESLRADLLACRILPGNRLKIQDLCTRFSVSLGAVREALSRLTSEGLVIAEPQRGFRAAPISAADLTDLTMVRVEIETLCLRRAIAFGDVDWEARLVAAAHRLSRTPERDTNDPARSNEDWAEAHSAFHLALVDGCESPWLLHLHALLYAQSERYRRLSVPFAAKGRNVDEEHQAIVTATLARDAENATRLLAAHLEATTHILLNATVDGRKLLDDTQDSDSLNAVHGRNLRPSIQASHHRARLHVSTEAC</sequence>
<accession>A0ABW1EJR3</accession>
<dbReference type="SMART" id="SM00895">
    <property type="entry name" value="FCD"/>
    <property type="match status" value="1"/>
</dbReference>
<dbReference type="SMART" id="SM00345">
    <property type="entry name" value="HTH_GNTR"/>
    <property type="match status" value="1"/>
</dbReference>
<protein>
    <submittedName>
        <fullName evidence="5">GntR family transcriptional regulator</fullName>
    </submittedName>
</protein>
<dbReference type="Proteomes" id="UP001596091">
    <property type="component" value="Unassembled WGS sequence"/>
</dbReference>
<dbReference type="PROSITE" id="PS50949">
    <property type="entry name" value="HTH_GNTR"/>
    <property type="match status" value="1"/>
</dbReference>
<dbReference type="SUPFAM" id="SSF46785">
    <property type="entry name" value="Winged helix' DNA-binding domain"/>
    <property type="match status" value="1"/>
</dbReference>
<evidence type="ECO:0000256" key="3">
    <source>
        <dbReference type="ARBA" id="ARBA00023163"/>
    </source>
</evidence>
<proteinExistence type="predicted"/>